<gene>
    <name evidence="2" type="ORF">CON73_17700</name>
</gene>
<dbReference type="PANTHER" id="PTHR37291">
    <property type="entry name" value="5-METHYLCYTOSINE-SPECIFIC RESTRICTION ENZYME B"/>
    <property type="match status" value="1"/>
</dbReference>
<evidence type="ECO:0000259" key="1">
    <source>
        <dbReference type="Pfam" id="PF07728"/>
    </source>
</evidence>
<dbReference type="InterPro" id="IPR011704">
    <property type="entry name" value="ATPase_dyneun-rel_AAA"/>
</dbReference>
<dbReference type="Proteomes" id="UP000225320">
    <property type="component" value="Unassembled WGS sequence"/>
</dbReference>
<protein>
    <recommendedName>
        <fullName evidence="1">ATPase dynein-related AAA domain-containing protein</fullName>
    </recommendedName>
</protein>
<organism evidence="2 3">
    <name type="scientific">Bacillus toyonensis</name>
    <dbReference type="NCBI Taxonomy" id="155322"/>
    <lineage>
        <taxon>Bacteria</taxon>
        <taxon>Bacillati</taxon>
        <taxon>Bacillota</taxon>
        <taxon>Bacilli</taxon>
        <taxon>Bacillales</taxon>
        <taxon>Bacillaceae</taxon>
        <taxon>Bacillus</taxon>
        <taxon>Bacillus cereus group</taxon>
    </lineage>
</organism>
<reference evidence="2 3" key="1">
    <citation type="submission" date="2017-09" db="EMBL/GenBank/DDBJ databases">
        <title>Large-scale bioinformatics analysis of Bacillus genomes uncovers conserved roles of natural products in bacterial physiology.</title>
        <authorList>
            <consortium name="Agbiome Team Llc"/>
            <person name="Bleich R.M."/>
            <person name="Grubbs K.J."/>
            <person name="Santa Maria K.C."/>
            <person name="Allen S.E."/>
            <person name="Farag S."/>
            <person name="Shank E.A."/>
            <person name="Bowers A."/>
        </authorList>
    </citation>
    <scope>NUCLEOTIDE SEQUENCE [LARGE SCALE GENOMIC DNA]</scope>
    <source>
        <strain evidence="2 3">AFS094862</strain>
    </source>
</reference>
<dbReference type="Gene3D" id="3.40.50.300">
    <property type="entry name" value="P-loop containing nucleotide triphosphate hydrolases"/>
    <property type="match status" value="1"/>
</dbReference>
<dbReference type="AlphaFoldDB" id="A0A2B5DL06"/>
<name>A0A2B5DL06_9BACI</name>
<dbReference type="PANTHER" id="PTHR37291:SF1">
    <property type="entry name" value="TYPE IV METHYL-DIRECTED RESTRICTION ENZYME ECOKMCRB SUBUNIT"/>
    <property type="match status" value="1"/>
</dbReference>
<comment type="caution">
    <text evidence="2">The sequence shown here is derived from an EMBL/GenBank/DDBJ whole genome shotgun (WGS) entry which is preliminary data.</text>
</comment>
<accession>A0A2B5DL06</accession>
<sequence>MFRRNEMTAYYVSKDDVLQSIEYFKSLNIDNDAMLPAYLLAKHLGISLRRPVKFVSLDSNQKAEILKAIWELGGLQGKNETGKKKSVLFPNAFKSDEISSSDFYQAGTDFTGLVGRFKDTVEKKNINVSLFVDNNKQLTLSRKYKEIINEHYLKNEKISLKHFACWIFRFVDFDFQNTPDNNEFTRVISKAIKNLFKISKNDFLWLFEDDILCGSITPSLTVIPASDIRSAFTFKAGDEPEIEPTPTVNTVQAISVDRDQVEKYIQLTGDNPTDEQIHKTLLQTKQIVLTGVPGIGKSRFLNNLKEKFHYSEMIQFHANYSYEEFIGGDTIESSSITSKRGKFLDFVEKAKSDKDKDYLFIIDELNRGNIAQIFGETILTLDRGYTVDLPKKIDGIKEITIPSNVYIACSMNSSDRNIAFLDLAIRRRFAFIELKPNYELLSSITEYGAFDLGDTLKTINTRILNALGKEELLLGHSYFLSDYVKTNNKYVWTNETLHRQFNFVILPTLREYTFSNQNALVTILGEPLSNGLIELEEFVEAFGEEFGKN</sequence>
<dbReference type="SUPFAM" id="SSF52540">
    <property type="entry name" value="P-loop containing nucleoside triphosphate hydrolases"/>
    <property type="match status" value="1"/>
</dbReference>
<dbReference type="GO" id="GO:0005524">
    <property type="term" value="F:ATP binding"/>
    <property type="evidence" value="ECO:0007669"/>
    <property type="project" value="InterPro"/>
</dbReference>
<dbReference type="InterPro" id="IPR052934">
    <property type="entry name" value="Methyl-DNA_Rec/Restrict_Enz"/>
</dbReference>
<dbReference type="GO" id="GO:0016887">
    <property type="term" value="F:ATP hydrolysis activity"/>
    <property type="evidence" value="ECO:0007669"/>
    <property type="project" value="InterPro"/>
</dbReference>
<dbReference type="Pfam" id="PF07728">
    <property type="entry name" value="AAA_5"/>
    <property type="match status" value="1"/>
</dbReference>
<evidence type="ECO:0000313" key="2">
    <source>
        <dbReference type="EMBL" id="PGG89699.1"/>
    </source>
</evidence>
<evidence type="ECO:0000313" key="3">
    <source>
        <dbReference type="Proteomes" id="UP000225320"/>
    </source>
</evidence>
<proteinExistence type="predicted"/>
<dbReference type="InterPro" id="IPR027417">
    <property type="entry name" value="P-loop_NTPase"/>
</dbReference>
<dbReference type="EMBL" id="NVOI01000066">
    <property type="protein sequence ID" value="PGG89699.1"/>
    <property type="molecule type" value="Genomic_DNA"/>
</dbReference>
<feature type="domain" description="ATPase dynein-related AAA" evidence="1">
    <location>
        <begin position="287"/>
        <end position="429"/>
    </location>
</feature>